<organism evidence="7 11">
    <name type="scientific">Cafeteria roenbergensis</name>
    <name type="common">Marine flagellate</name>
    <dbReference type="NCBI Taxonomy" id="33653"/>
    <lineage>
        <taxon>Eukaryota</taxon>
        <taxon>Sar</taxon>
        <taxon>Stramenopiles</taxon>
        <taxon>Bigyra</taxon>
        <taxon>Opalozoa</taxon>
        <taxon>Bicosoecida</taxon>
        <taxon>Cafeteriaceae</taxon>
        <taxon>Cafeteria</taxon>
    </lineage>
</organism>
<dbReference type="Proteomes" id="UP000325113">
    <property type="component" value="Unassembled WGS sequence"/>
</dbReference>
<dbReference type="GO" id="GO:0071011">
    <property type="term" value="C:precatalytic spliceosome"/>
    <property type="evidence" value="ECO:0007669"/>
    <property type="project" value="TreeGrafter"/>
</dbReference>
<dbReference type="Proteomes" id="UP000323011">
    <property type="component" value="Unassembled WGS sequence"/>
</dbReference>
<evidence type="ECO:0000313" key="5">
    <source>
        <dbReference type="EMBL" id="KAA0152017.1"/>
    </source>
</evidence>
<protein>
    <recommendedName>
        <fullName evidence="4">RRM domain-containing protein</fullName>
    </recommendedName>
</protein>
<evidence type="ECO:0000259" key="4">
    <source>
        <dbReference type="PROSITE" id="PS50102"/>
    </source>
</evidence>
<feature type="domain" description="RRM" evidence="4">
    <location>
        <begin position="35"/>
        <end position="113"/>
    </location>
</feature>
<proteinExistence type="predicted"/>
<dbReference type="AlphaFoldDB" id="A0A5A8DU88"/>
<keyword evidence="1 2" id="KW-0694">RNA-binding</keyword>
<keyword evidence="10" id="KW-1185">Reference proteome</keyword>
<evidence type="ECO:0000313" key="7">
    <source>
        <dbReference type="EMBL" id="KAA0168187.1"/>
    </source>
</evidence>
<dbReference type="OrthoDB" id="2573941at2759"/>
<feature type="compositionally biased region" description="Basic and acidic residues" evidence="3">
    <location>
        <begin position="113"/>
        <end position="123"/>
    </location>
</feature>
<dbReference type="EMBL" id="VLTN01000023">
    <property type="protein sequence ID" value="KAA0152017.1"/>
    <property type="molecule type" value="Genomic_DNA"/>
</dbReference>
<accession>A0A5A8DU88</accession>
<dbReference type="PANTHER" id="PTHR45880:SF1">
    <property type="entry name" value="RNA-BINDING MOTIF PROTEIN, X-LINKED 2"/>
    <property type="match status" value="1"/>
</dbReference>
<dbReference type="Pfam" id="PF00076">
    <property type="entry name" value="RRM_1"/>
    <property type="match status" value="1"/>
</dbReference>
<dbReference type="SMART" id="SM00360">
    <property type="entry name" value="RRM"/>
    <property type="match status" value="1"/>
</dbReference>
<dbReference type="Gene3D" id="3.30.70.330">
    <property type="match status" value="1"/>
</dbReference>
<reference evidence="9 10" key="1">
    <citation type="submission" date="2019-07" db="EMBL/GenBank/DDBJ databases">
        <title>Genomes of Cafeteria roenbergensis.</title>
        <authorList>
            <person name="Fischer M.G."/>
            <person name="Hackl T."/>
            <person name="Roman M."/>
        </authorList>
    </citation>
    <scope>NUCLEOTIDE SEQUENCE [LARGE SCALE GENOMIC DNA]</scope>
    <source>
        <strain evidence="5 10">BVI</strain>
        <strain evidence="6 12">Cflag</strain>
        <strain evidence="8 9">E4-10P</strain>
        <strain evidence="7 11">RCC970-E3</strain>
    </source>
</reference>
<name>A0A5A8DU88_CAFRO</name>
<comment type="caution">
    <text evidence="7">The sequence shown here is derived from an EMBL/GenBank/DDBJ whole genome shotgun (WGS) entry which is preliminary data.</text>
</comment>
<dbReference type="InterPro" id="IPR051847">
    <property type="entry name" value="RNA_proc/Spliceosome_comp"/>
</dbReference>
<dbReference type="GO" id="GO:0071013">
    <property type="term" value="C:catalytic step 2 spliceosome"/>
    <property type="evidence" value="ECO:0007669"/>
    <property type="project" value="TreeGrafter"/>
</dbReference>
<feature type="compositionally biased region" description="Low complexity" evidence="3">
    <location>
        <begin position="124"/>
        <end position="137"/>
    </location>
</feature>
<evidence type="ECO:0000313" key="6">
    <source>
        <dbReference type="EMBL" id="KAA0166309.1"/>
    </source>
</evidence>
<dbReference type="OMA" id="QPSATGW"/>
<dbReference type="EMBL" id="VLTL01000030">
    <property type="protein sequence ID" value="KAA0168187.1"/>
    <property type="molecule type" value="Genomic_DNA"/>
</dbReference>
<dbReference type="CDD" id="cd12411">
    <property type="entry name" value="RRM_ist3_like"/>
    <property type="match status" value="1"/>
</dbReference>
<dbReference type="EMBL" id="VLTO01000035">
    <property type="protein sequence ID" value="KAA0173314.1"/>
    <property type="molecule type" value="Genomic_DNA"/>
</dbReference>
<dbReference type="PROSITE" id="PS50102">
    <property type="entry name" value="RRM"/>
    <property type="match status" value="1"/>
</dbReference>
<dbReference type="PANTHER" id="PTHR45880">
    <property type="entry name" value="RNA-BINDING MOTIF PROTEIN, X-LINKED 2"/>
    <property type="match status" value="1"/>
</dbReference>
<sequence>MAMSTIKEIQRLNDEELRRGIALEASWHWQYRSSSWVYVGGLYNQLSVGDVIAVFSQWGEIEDAHLVTDDETGQSKGFAFLKYEDFRSAVLAVDNMNGARLLNRMLRVDHKLDYTPPKPKDGASADGGAAAAGTEEGYTPGAAYRDQELANGFSLQQGVDVFGRAAAATGSEGVAVPLSSLVGTSELGA</sequence>
<gene>
    <name evidence="8" type="ORF">FNF27_05238</name>
    <name evidence="7" type="ORF">FNF28_02605</name>
    <name evidence="5" type="ORF">FNF29_04132</name>
    <name evidence="6" type="ORF">FNF31_01533</name>
</gene>
<dbReference type="GO" id="GO:0005686">
    <property type="term" value="C:U2 snRNP"/>
    <property type="evidence" value="ECO:0007669"/>
    <property type="project" value="TreeGrafter"/>
</dbReference>
<dbReference type="InterPro" id="IPR045844">
    <property type="entry name" value="RRM_Ist3-like"/>
</dbReference>
<evidence type="ECO:0000313" key="9">
    <source>
        <dbReference type="Proteomes" id="UP000322899"/>
    </source>
</evidence>
<evidence type="ECO:0000256" key="3">
    <source>
        <dbReference type="SAM" id="MobiDB-lite"/>
    </source>
</evidence>
<evidence type="ECO:0000313" key="10">
    <source>
        <dbReference type="Proteomes" id="UP000323011"/>
    </source>
</evidence>
<evidence type="ECO:0000313" key="11">
    <source>
        <dbReference type="Proteomes" id="UP000324907"/>
    </source>
</evidence>
<dbReference type="SUPFAM" id="SSF54928">
    <property type="entry name" value="RNA-binding domain, RBD"/>
    <property type="match status" value="1"/>
</dbReference>
<evidence type="ECO:0000256" key="2">
    <source>
        <dbReference type="PROSITE-ProRule" id="PRU00176"/>
    </source>
</evidence>
<evidence type="ECO:0000313" key="8">
    <source>
        <dbReference type="EMBL" id="KAA0173314.1"/>
    </source>
</evidence>
<evidence type="ECO:0000256" key="1">
    <source>
        <dbReference type="ARBA" id="ARBA00022884"/>
    </source>
</evidence>
<dbReference type="GO" id="GO:0000398">
    <property type="term" value="P:mRNA splicing, via spliceosome"/>
    <property type="evidence" value="ECO:0007669"/>
    <property type="project" value="InterPro"/>
</dbReference>
<dbReference type="InterPro" id="IPR000504">
    <property type="entry name" value="RRM_dom"/>
</dbReference>
<feature type="region of interest" description="Disordered" evidence="3">
    <location>
        <begin position="113"/>
        <end position="137"/>
    </location>
</feature>
<dbReference type="InterPro" id="IPR035979">
    <property type="entry name" value="RBD_domain_sf"/>
</dbReference>
<dbReference type="Proteomes" id="UP000324907">
    <property type="component" value="Unassembled WGS sequence"/>
</dbReference>
<dbReference type="GO" id="GO:0003723">
    <property type="term" value="F:RNA binding"/>
    <property type="evidence" value="ECO:0007669"/>
    <property type="project" value="UniProtKB-UniRule"/>
</dbReference>
<dbReference type="InterPro" id="IPR012677">
    <property type="entry name" value="Nucleotide-bd_a/b_plait_sf"/>
</dbReference>
<evidence type="ECO:0000313" key="12">
    <source>
        <dbReference type="Proteomes" id="UP000325113"/>
    </source>
</evidence>
<dbReference type="EMBL" id="VLTM01000009">
    <property type="protein sequence ID" value="KAA0166309.1"/>
    <property type="molecule type" value="Genomic_DNA"/>
</dbReference>
<dbReference type="Proteomes" id="UP000322899">
    <property type="component" value="Unassembled WGS sequence"/>
</dbReference>